<dbReference type="RefSeq" id="WP_207926424.1">
    <property type="nucleotide sequence ID" value="NZ_SLWS01000009.1"/>
</dbReference>
<evidence type="ECO:0000256" key="1">
    <source>
        <dbReference type="ARBA" id="ARBA00004651"/>
    </source>
</evidence>
<reference evidence="7 8" key="1">
    <citation type="submission" date="2019-03" db="EMBL/GenBank/DDBJ databases">
        <title>Genomic Encyclopedia of Type Strains, Phase IV (KMG-IV): sequencing the most valuable type-strain genomes for metagenomic binning, comparative biology and taxonomic classification.</title>
        <authorList>
            <person name="Goeker M."/>
        </authorList>
    </citation>
    <scope>NUCLEOTIDE SEQUENCE [LARGE SCALE GENOMIC DNA]</scope>
    <source>
        <strain evidence="7 8">DSM 45934</strain>
    </source>
</reference>
<feature type="transmembrane region" description="Helical" evidence="6">
    <location>
        <begin position="288"/>
        <end position="308"/>
    </location>
</feature>
<feature type="transmembrane region" description="Helical" evidence="6">
    <location>
        <begin position="209"/>
        <end position="231"/>
    </location>
</feature>
<feature type="transmembrane region" description="Helical" evidence="6">
    <location>
        <begin position="65"/>
        <end position="83"/>
    </location>
</feature>
<dbReference type="InterPro" id="IPR001851">
    <property type="entry name" value="ABC_transp_permease"/>
</dbReference>
<keyword evidence="2" id="KW-1003">Cell membrane</keyword>
<feature type="transmembrane region" description="Helical" evidence="6">
    <location>
        <begin position="41"/>
        <end position="59"/>
    </location>
</feature>
<keyword evidence="4 6" id="KW-1133">Transmembrane helix</keyword>
<comment type="caution">
    <text evidence="7">The sequence shown here is derived from an EMBL/GenBank/DDBJ whole genome shotgun (WGS) entry which is preliminary data.</text>
</comment>
<feature type="transmembrane region" description="Helical" evidence="6">
    <location>
        <begin position="166"/>
        <end position="188"/>
    </location>
</feature>
<keyword evidence="8" id="KW-1185">Reference proteome</keyword>
<feature type="transmembrane region" description="Helical" evidence="6">
    <location>
        <begin position="251"/>
        <end position="276"/>
    </location>
</feature>
<evidence type="ECO:0000256" key="2">
    <source>
        <dbReference type="ARBA" id="ARBA00022475"/>
    </source>
</evidence>
<feature type="transmembrane region" description="Helical" evidence="6">
    <location>
        <begin position="12"/>
        <end position="34"/>
    </location>
</feature>
<dbReference type="AlphaFoldDB" id="A0A4R2JBH5"/>
<evidence type="ECO:0000313" key="8">
    <source>
        <dbReference type="Proteomes" id="UP000295680"/>
    </source>
</evidence>
<comment type="subcellular location">
    <subcellularLocation>
        <location evidence="1">Cell membrane</location>
        <topology evidence="1">Multi-pass membrane protein</topology>
    </subcellularLocation>
</comment>
<dbReference type="Pfam" id="PF02653">
    <property type="entry name" value="BPD_transp_2"/>
    <property type="match status" value="1"/>
</dbReference>
<gene>
    <name evidence="7" type="ORF">EV192_10928</name>
</gene>
<sequence length="322" mass="32593">MRIPVGRPAVTRAVTIATLVALAVAPLGVPDFYLSVAARTFALGVLAVSVSVLTGHLGLPTLGQVGPFAVGSYTMALLSMAGTTVGPLQVLAAAGTSAIFAAATAPAIVWARGVTVLMITLAIGELTTTAAAQWTSLTGGTDGLAAIPPVRPFWGAPGMISDRATYWYVLVVASVAITVTVVVLRGPAGRLLAGSRDYEARMRASGHPVTRYLFVTCVAAGALAGIGGALLTTTQRYVSPSDVAFDTSALILLAVVIGGTTSVAGALVGTAVVVTGRDWLSDQWPGHGPMLLGALLLVAVYLLPQGIAGVGPWLSGLRKAKT</sequence>
<evidence type="ECO:0000256" key="3">
    <source>
        <dbReference type="ARBA" id="ARBA00022692"/>
    </source>
</evidence>
<dbReference type="GO" id="GO:0015658">
    <property type="term" value="F:branched-chain amino acid transmembrane transporter activity"/>
    <property type="evidence" value="ECO:0007669"/>
    <property type="project" value="InterPro"/>
</dbReference>
<dbReference type="InterPro" id="IPR043428">
    <property type="entry name" value="LivM-like"/>
</dbReference>
<dbReference type="PANTHER" id="PTHR30482">
    <property type="entry name" value="HIGH-AFFINITY BRANCHED-CHAIN AMINO ACID TRANSPORT SYSTEM PERMEASE"/>
    <property type="match status" value="1"/>
</dbReference>
<dbReference type="GO" id="GO:0005886">
    <property type="term" value="C:plasma membrane"/>
    <property type="evidence" value="ECO:0007669"/>
    <property type="project" value="UniProtKB-SubCell"/>
</dbReference>
<evidence type="ECO:0000313" key="7">
    <source>
        <dbReference type="EMBL" id="TCO54048.1"/>
    </source>
</evidence>
<organism evidence="7 8">
    <name type="scientific">Actinocrispum wychmicini</name>
    <dbReference type="NCBI Taxonomy" id="1213861"/>
    <lineage>
        <taxon>Bacteria</taxon>
        <taxon>Bacillati</taxon>
        <taxon>Actinomycetota</taxon>
        <taxon>Actinomycetes</taxon>
        <taxon>Pseudonocardiales</taxon>
        <taxon>Pseudonocardiaceae</taxon>
        <taxon>Actinocrispum</taxon>
    </lineage>
</organism>
<name>A0A4R2JBH5_9PSEU</name>
<accession>A0A4R2JBH5</accession>
<dbReference type="EMBL" id="SLWS01000009">
    <property type="protein sequence ID" value="TCO54048.1"/>
    <property type="molecule type" value="Genomic_DNA"/>
</dbReference>
<evidence type="ECO:0000256" key="6">
    <source>
        <dbReference type="SAM" id="Phobius"/>
    </source>
</evidence>
<keyword evidence="3 6" id="KW-0812">Transmembrane</keyword>
<dbReference type="Proteomes" id="UP000295680">
    <property type="component" value="Unassembled WGS sequence"/>
</dbReference>
<protein>
    <submittedName>
        <fullName evidence="7">Branched-chain amino acid transport system permease protein</fullName>
    </submittedName>
</protein>
<evidence type="ECO:0000256" key="4">
    <source>
        <dbReference type="ARBA" id="ARBA00022989"/>
    </source>
</evidence>
<evidence type="ECO:0000256" key="5">
    <source>
        <dbReference type="ARBA" id="ARBA00023136"/>
    </source>
</evidence>
<proteinExistence type="predicted"/>
<dbReference type="CDD" id="cd06581">
    <property type="entry name" value="TM_PBP1_LivM_like"/>
    <property type="match status" value="1"/>
</dbReference>
<dbReference type="PANTHER" id="PTHR30482:SF17">
    <property type="entry name" value="ABC TRANSPORTER ATP-BINDING PROTEIN"/>
    <property type="match status" value="1"/>
</dbReference>
<keyword evidence="5 6" id="KW-0472">Membrane</keyword>